<dbReference type="Proteomes" id="UP000288361">
    <property type="component" value="Unassembled WGS sequence"/>
</dbReference>
<accession>A0A432YXF4</accession>
<protein>
    <submittedName>
        <fullName evidence="1">Uncharacterized protein</fullName>
    </submittedName>
</protein>
<dbReference type="EMBL" id="PIQA01000001">
    <property type="protein sequence ID" value="RUO68003.1"/>
    <property type="molecule type" value="Genomic_DNA"/>
</dbReference>
<proteinExistence type="predicted"/>
<evidence type="ECO:0000313" key="2">
    <source>
        <dbReference type="Proteomes" id="UP000288361"/>
    </source>
</evidence>
<gene>
    <name evidence="1" type="ORF">CWI73_03865</name>
</gene>
<sequence>MKTMIDNKTRCKARYWLQKHYKSATIHDLIIRFGMTRELANKMMRTAQIRNPGRRQLPPLMERY</sequence>
<evidence type="ECO:0000313" key="1">
    <source>
        <dbReference type="EMBL" id="RUO68003.1"/>
    </source>
</evidence>
<comment type="caution">
    <text evidence="1">The sequence shown here is derived from an EMBL/GenBank/DDBJ whole genome shotgun (WGS) entry which is preliminary data.</text>
</comment>
<name>A0A432YXF4_9GAMM</name>
<dbReference type="AlphaFoldDB" id="A0A432YXF4"/>
<reference evidence="1 2" key="1">
    <citation type="journal article" date="2011" name="Front. Microbiol.">
        <title>Genomic signatures of strain selection and enhancement in Bacillus atrophaeus var. globigii, a historical biowarfare simulant.</title>
        <authorList>
            <person name="Gibbons H.S."/>
            <person name="Broomall S.M."/>
            <person name="McNew L.A."/>
            <person name="Daligault H."/>
            <person name="Chapman C."/>
            <person name="Bruce D."/>
            <person name="Karavis M."/>
            <person name="Krepps M."/>
            <person name="McGregor P.A."/>
            <person name="Hong C."/>
            <person name="Park K.H."/>
            <person name="Akmal A."/>
            <person name="Feldman A."/>
            <person name="Lin J.S."/>
            <person name="Chang W.E."/>
            <person name="Higgs B.W."/>
            <person name="Demirev P."/>
            <person name="Lindquist J."/>
            <person name="Liem A."/>
            <person name="Fochler E."/>
            <person name="Read T.D."/>
            <person name="Tapia R."/>
            <person name="Johnson S."/>
            <person name="Bishop-Lilly K.A."/>
            <person name="Detter C."/>
            <person name="Han C."/>
            <person name="Sozhamannan S."/>
            <person name="Rosenzweig C.N."/>
            <person name="Skowronski E.W."/>
        </authorList>
    </citation>
    <scope>NUCLEOTIDE SEQUENCE [LARGE SCALE GENOMIC DNA]</scope>
    <source>
        <strain evidence="1 2">TPS4-2</strain>
    </source>
</reference>
<organism evidence="1 2">
    <name type="scientific">Idiomarina piscisalsi</name>
    <dbReference type="NCBI Taxonomy" id="1096243"/>
    <lineage>
        <taxon>Bacteria</taxon>
        <taxon>Pseudomonadati</taxon>
        <taxon>Pseudomonadota</taxon>
        <taxon>Gammaproteobacteria</taxon>
        <taxon>Alteromonadales</taxon>
        <taxon>Idiomarinaceae</taxon>
        <taxon>Idiomarina</taxon>
    </lineage>
</organism>